<evidence type="ECO:0000256" key="1">
    <source>
        <dbReference type="ARBA" id="ARBA00022676"/>
    </source>
</evidence>
<dbReference type="PANTHER" id="PTHR38784:SF1">
    <property type="entry name" value="SUCROSE PHOSPHORYLASE"/>
    <property type="match status" value="1"/>
</dbReference>
<sequence>MKYQEDMIVDRRNFHYTEPDYTRPVLQIPDYFSQRFKNKLTFLYSKSRLDLIYPELERILKVYYAHKTPQMIEWEKSFDPENRFTERDVILITYGDLIRTPNQKPLRTLSQLTETYLRNVINTLHILPFFPSSSDRGFAVMDFEEVDPNLGTWDDILELKKDFKLMFDGVFNHVSSKSRWFQEFLNQNPQFLDFFVVFSTKQQLSPDQLRLIVRPRTTPILTEFCTLNGKRLVWTTFSQDQIDLNYHNPHVLLKMIEILLTYVRRGADIIRLDAVTYLWEELGTSCVHLEQTHAIIKLFRDILDAVAPHVAIITETNVPHKENIRYFGNGKDEAQMVYNFALPPLVLYSFQNENAKKLTEWAASLEKPSNEATFFNFLDSHDGVGVMAVQEILSQEEMDMMALRVVEHGGFISYRANPDGSLSPYELNITWFSAINNEDANEPMKLQVKRYIASRAIALVLMGVPGIYLHGFLGSKNDADLVIEEKSTRSINRKTLNKKELLRSLENPETTTYHVTRQLVRLIEIRKRQRAFHPNSPQKILKVADEIFGVIRYTMDHQEIILTLTNVSSKRVPLTINLKAWGILGNHHWHDLLSKRSFKTENNQISLEVDPYQILWLKARNGNFRILD</sequence>
<organism evidence="5">
    <name type="scientific">Caldithrix abyssi</name>
    <dbReference type="NCBI Taxonomy" id="187145"/>
    <lineage>
        <taxon>Bacteria</taxon>
        <taxon>Pseudomonadati</taxon>
        <taxon>Calditrichota</taxon>
        <taxon>Calditrichia</taxon>
        <taxon>Calditrichales</taxon>
        <taxon>Calditrichaceae</taxon>
        <taxon>Caldithrix</taxon>
    </lineage>
</organism>
<proteinExistence type="predicted"/>
<dbReference type="SUPFAM" id="SSF51445">
    <property type="entry name" value="(Trans)glycosidases"/>
    <property type="match status" value="1"/>
</dbReference>
<dbReference type="PANTHER" id="PTHR38784">
    <property type="entry name" value="SUCROSE PHOSPHORYLASE"/>
    <property type="match status" value="1"/>
</dbReference>
<dbReference type="InterPro" id="IPR017853">
    <property type="entry name" value="GH"/>
</dbReference>
<dbReference type="Gene3D" id="3.90.400.10">
    <property type="entry name" value="Oligo-1,6-glucosidase, Domain 2"/>
    <property type="match status" value="1"/>
</dbReference>
<dbReference type="EMBL" id="DRTD01000051">
    <property type="protein sequence ID" value="HHE54277.1"/>
    <property type="molecule type" value="Genomic_DNA"/>
</dbReference>
<dbReference type="InterPro" id="IPR033746">
    <property type="entry name" value="GGa_phosphorylase"/>
</dbReference>
<evidence type="ECO:0000259" key="4">
    <source>
        <dbReference type="SMART" id="SM00642"/>
    </source>
</evidence>
<keyword evidence="1" id="KW-0328">Glycosyltransferase</keyword>
<reference evidence="5" key="1">
    <citation type="journal article" date="2020" name="mSystems">
        <title>Genome- and Community-Level Interaction Insights into Carbon Utilization and Element Cycling Functions of Hydrothermarchaeota in Hydrothermal Sediment.</title>
        <authorList>
            <person name="Zhou Z."/>
            <person name="Liu Y."/>
            <person name="Xu W."/>
            <person name="Pan J."/>
            <person name="Luo Z.H."/>
            <person name="Li M."/>
        </authorList>
    </citation>
    <scope>NUCLEOTIDE SEQUENCE [LARGE SCALE GENOMIC DNA]</scope>
    <source>
        <strain evidence="5">HyVt-76</strain>
    </source>
</reference>
<evidence type="ECO:0000313" key="5">
    <source>
        <dbReference type="EMBL" id="HHE54277.1"/>
    </source>
</evidence>
<dbReference type="InterPro" id="IPR016377">
    <property type="entry name" value="Sucrose_GGa_phosphorylase-rel"/>
</dbReference>
<dbReference type="CDD" id="cd11356">
    <property type="entry name" value="AmyAc_Sucrose_phosphorylase-like_1"/>
    <property type="match status" value="1"/>
</dbReference>
<evidence type="ECO:0000256" key="3">
    <source>
        <dbReference type="PIRSR" id="PIRSR003059-2"/>
    </source>
</evidence>
<dbReference type="GO" id="GO:0005975">
    <property type="term" value="P:carbohydrate metabolic process"/>
    <property type="evidence" value="ECO:0007669"/>
    <property type="project" value="InterPro"/>
</dbReference>
<dbReference type="Gene3D" id="2.60.40.1180">
    <property type="entry name" value="Golgi alpha-mannosidase II"/>
    <property type="match status" value="1"/>
</dbReference>
<dbReference type="InterPro" id="IPR045857">
    <property type="entry name" value="O16G_dom_2"/>
</dbReference>
<keyword evidence="2" id="KW-0808">Transferase</keyword>
<dbReference type="GO" id="GO:0016757">
    <property type="term" value="F:glycosyltransferase activity"/>
    <property type="evidence" value="ECO:0007669"/>
    <property type="project" value="UniProtKB-KW"/>
</dbReference>
<dbReference type="Gene3D" id="3.20.20.80">
    <property type="entry name" value="Glycosidases"/>
    <property type="match status" value="1"/>
</dbReference>
<protein>
    <submittedName>
        <fullName evidence="5">Sugar phosphorylase</fullName>
    </submittedName>
</protein>
<name>A0A7V5H248_CALAY</name>
<dbReference type="InterPro" id="IPR013780">
    <property type="entry name" value="Glyco_hydro_b"/>
</dbReference>
<feature type="domain" description="Glycosyl hydrolase family 13 catalytic" evidence="4">
    <location>
        <begin position="83"/>
        <end position="455"/>
    </location>
</feature>
<dbReference type="InterPro" id="IPR006047">
    <property type="entry name" value="GH13_cat_dom"/>
</dbReference>
<feature type="binding site" evidence="3">
    <location>
        <begin position="381"/>
        <end position="382"/>
    </location>
    <ligand>
        <name>substrate</name>
    </ligand>
</feature>
<feature type="binding site" evidence="3">
    <location>
        <position position="135"/>
    </location>
    <ligand>
        <name>substrate</name>
    </ligand>
</feature>
<comment type="caution">
    <text evidence="5">The sequence shown here is derived from an EMBL/GenBank/DDBJ whole genome shotgun (WGS) entry which is preliminary data.</text>
</comment>
<dbReference type="Proteomes" id="UP000886111">
    <property type="component" value="Unassembled WGS sequence"/>
</dbReference>
<accession>A0A7V5H248</accession>
<dbReference type="Pfam" id="PF00128">
    <property type="entry name" value="Alpha-amylase"/>
    <property type="match status" value="1"/>
</dbReference>
<dbReference type="PIRSF" id="PIRSF003059">
    <property type="entry name" value="Sucrose_phosphorylase"/>
    <property type="match status" value="1"/>
</dbReference>
<feature type="binding site" evidence="3">
    <location>
        <begin position="271"/>
        <end position="273"/>
    </location>
    <ligand>
        <name>substrate</name>
    </ligand>
</feature>
<dbReference type="AlphaFoldDB" id="A0A7V5H248"/>
<dbReference type="SMART" id="SM00642">
    <property type="entry name" value="Aamy"/>
    <property type="match status" value="1"/>
</dbReference>
<feature type="binding site" evidence="3">
    <location>
        <position position="173"/>
    </location>
    <ligand>
        <name>substrate</name>
    </ligand>
</feature>
<evidence type="ECO:0000256" key="2">
    <source>
        <dbReference type="ARBA" id="ARBA00022679"/>
    </source>
</evidence>
<feature type="binding site" evidence="3">
    <location>
        <position position="489"/>
    </location>
    <ligand>
        <name>substrate</name>
    </ligand>
</feature>
<gene>
    <name evidence="5" type="ORF">ENL21_00725</name>
</gene>